<gene>
    <name evidence="1" type="ORF">E6C27_scaffold485G00870</name>
</gene>
<protein>
    <submittedName>
        <fullName evidence="1">Gag/pol protein</fullName>
    </submittedName>
</protein>
<sequence>MTSARRHQLTVVLGDGLYGRLMARLDFVQTTRLDTVWTARLDAVWTARLGCWRLALSPLNMHPKVLGMHMITGQRPMTRLASTSWLGKGPTVVAEGKGKAKVAIKGKCFHCNVDKHWKRNCPKYLNAWILDSKATNHVCSSLQETSSFKQLEESEMTLKVGMGDVI</sequence>
<dbReference type="AlphaFoldDB" id="A0A5A7VM74"/>
<evidence type="ECO:0000313" key="1">
    <source>
        <dbReference type="EMBL" id="KAA0067616.1"/>
    </source>
</evidence>
<dbReference type="GO" id="GO:0003676">
    <property type="term" value="F:nucleic acid binding"/>
    <property type="evidence" value="ECO:0007669"/>
    <property type="project" value="InterPro"/>
</dbReference>
<proteinExistence type="predicted"/>
<dbReference type="InterPro" id="IPR036875">
    <property type="entry name" value="Znf_CCHC_sf"/>
</dbReference>
<dbReference type="OrthoDB" id="1744507at2759"/>
<dbReference type="GO" id="GO:0008270">
    <property type="term" value="F:zinc ion binding"/>
    <property type="evidence" value="ECO:0007669"/>
    <property type="project" value="InterPro"/>
</dbReference>
<organism evidence="1 2">
    <name type="scientific">Cucumis melo var. makuwa</name>
    <name type="common">Oriental melon</name>
    <dbReference type="NCBI Taxonomy" id="1194695"/>
    <lineage>
        <taxon>Eukaryota</taxon>
        <taxon>Viridiplantae</taxon>
        <taxon>Streptophyta</taxon>
        <taxon>Embryophyta</taxon>
        <taxon>Tracheophyta</taxon>
        <taxon>Spermatophyta</taxon>
        <taxon>Magnoliopsida</taxon>
        <taxon>eudicotyledons</taxon>
        <taxon>Gunneridae</taxon>
        <taxon>Pentapetalae</taxon>
        <taxon>rosids</taxon>
        <taxon>fabids</taxon>
        <taxon>Cucurbitales</taxon>
        <taxon>Cucurbitaceae</taxon>
        <taxon>Benincaseae</taxon>
        <taxon>Cucumis</taxon>
    </lineage>
</organism>
<dbReference type="Proteomes" id="UP000321393">
    <property type="component" value="Unassembled WGS sequence"/>
</dbReference>
<evidence type="ECO:0000313" key="2">
    <source>
        <dbReference type="Proteomes" id="UP000321393"/>
    </source>
</evidence>
<accession>A0A5A7VM74</accession>
<dbReference type="SUPFAM" id="SSF57756">
    <property type="entry name" value="Retrovirus zinc finger-like domains"/>
    <property type="match status" value="1"/>
</dbReference>
<dbReference type="EMBL" id="SSTE01000480">
    <property type="protein sequence ID" value="KAA0067616.1"/>
    <property type="molecule type" value="Genomic_DNA"/>
</dbReference>
<name>A0A5A7VM74_CUCMM</name>
<comment type="caution">
    <text evidence="1">The sequence shown here is derived from an EMBL/GenBank/DDBJ whole genome shotgun (WGS) entry which is preliminary data.</text>
</comment>
<reference evidence="1 2" key="1">
    <citation type="submission" date="2019-08" db="EMBL/GenBank/DDBJ databases">
        <title>Draft genome sequences of two oriental melons (Cucumis melo L. var makuwa).</title>
        <authorList>
            <person name="Kwon S.-Y."/>
        </authorList>
    </citation>
    <scope>NUCLEOTIDE SEQUENCE [LARGE SCALE GENOMIC DNA]</scope>
    <source>
        <strain evidence="2">cv. SW 3</strain>
        <tissue evidence="1">Leaf</tissue>
    </source>
</reference>